<dbReference type="Proteomes" id="UP000243975">
    <property type="component" value="Unassembled WGS sequence"/>
</dbReference>
<proteinExistence type="inferred from homology"/>
<comment type="similarity">
    <text evidence="2">Belongs to the SWEET sugar transporter family.</text>
</comment>
<protein>
    <submittedName>
        <fullName evidence="10">SWEET sugar transporter</fullName>
    </submittedName>
</protein>
<dbReference type="Pfam" id="PF03083">
    <property type="entry name" value="MtN3_slv"/>
    <property type="match status" value="1"/>
</dbReference>
<dbReference type="Gramene" id="KVI01705">
    <property type="protein sequence ID" value="KVI01705"/>
    <property type="gene ID" value="Ccrd_020016"/>
</dbReference>
<comment type="caution">
    <text evidence="10">The sequence shown here is derived from an EMBL/GenBank/DDBJ whole genome shotgun (WGS) entry which is preliminary data.</text>
</comment>
<dbReference type="PANTHER" id="PTHR10791">
    <property type="entry name" value="RAG1-ACTIVATING PROTEIN 1"/>
    <property type="match status" value="1"/>
</dbReference>
<sequence length="208" mass="23251">MLLSCCLWILYGLFDPDESLIIITVNAAGLTLQALYITLFLIYPSNEERVKYFGFVILDVVFFGVVVAVTLVVFQEASRRTFMGVLCATLTVMIELDVATNVLIRFALASKRLVIPLHPDGPEISCHNHLAHLSSATISNRAGHRPHAPNRSRICRPPVYPGSHMRINNLSRGTIHKDMVQVLHRNQARRALIRAACHSSFHEVISGR</sequence>
<dbReference type="InterPro" id="IPR004316">
    <property type="entry name" value="SWEET_rpt"/>
</dbReference>
<keyword evidence="4 10" id="KW-0762">Sugar transport</keyword>
<evidence type="ECO:0000256" key="2">
    <source>
        <dbReference type="ARBA" id="ARBA00007809"/>
    </source>
</evidence>
<evidence type="ECO:0000256" key="9">
    <source>
        <dbReference type="SAM" id="Phobius"/>
    </source>
</evidence>
<dbReference type="AlphaFoldDB" id="A0A103Y394"/>
<evidence type="ECO:0000313" key="10">
    <source>
        <dbReference type="EMBL" id="KVI01705.1"/>
    </source>
</evidence>
<feature type="transmembrane region" description="Helical" evidence="9">
    <location>
        <begin position="20"/>
        <end position="43"/>
    </location>
</feature>
<gene>
    <name evidence="10" type="ORF">Ccrd_020016</name>
</gene>
<evidence type="ECO:0000256" key="8">
    <source>
        <dbReference type="ARBA" id="ARBA00023136"/>
    </source>
</evidence>
<evidence type="ECO:0000256" key="4">
    <source>
        <dbReference type="ARBA" id="ARBA00022597"/>
    </source>
</evidence>
<accession>A0A103Y394</accession>
<feature type="transmembrane region" description="Helical" evidence="9">
    <location>
        <begin position="81"/>
        <end position="104"/>
    </location>
</feature>
<evidence type="ECO:0000256" key="1">
    <source>
        <dbReference type="ARBA" id="ARBA00004127"/>
    </source>
</evidence>
<reference evidence="10 11" key="1">
    <citation type="journal article" date="2016" name="Sci. Rep.">
        <title>The genome sequence of the outbreeding globe artichoke constructed de novo incorporating a phase-aware low-pass sequencing strategy of F1 progeny.</title>
        <authorList>
            <person name="Scaglione D."/>
            <person name="Reyes-Chin-Wo S."/>
            <person name="Acquadro A."/>
            <person name="Froenicke L."/>
            <person name="Portis E."/>
            <person name="Beitel C."/>
            <person name="Tirone M."/>
            <person name="Mauro R."/>
            <person name="Lo Monaco A."/>
            <person name="Mauromicale G."/>
            <person name="Faccioli P."/>
            <person name="Cattivelli L."/>
            <person name="Rieseberg L."/>
            <person name="Michelmore R."/>
            <person name="Lanteri S."/>
        </authorList>
    </citation>
    <scope>NUCLEOTIDE SEQUENCE [LARGE SCALE GENOMIC DNA]</scope>
    <source>
        <strain evidence="10">2C</strain>
    </source>
</reference>
<dbReference type="PANTHER" id="PTHR10791:SF142">
    <property type="entry name" value="BIDIRECTIONAL SUGAR TRANSPORTER SWEET16"/>
    <property type="match status" value="1"/>
</dbReference>
<name>A0A103Y394_CYNCS</name>
<dbReference type="STRING" id="59895.A0A103Y394"/>
<keyword evidence="7 9" id="KW-1133">Transmembrane helix</keyword>
<keyword evidence="5 9" id="KW-0812">Transmembrane</keyword>
<evidence type="ECO:0000313" key="11">
    <source>
        <dbReference type="Proteomes" id="UP000243975"/>
    </source>
</evidence>
<evidence type="ECO:0000256" key="3">
    <source>
        <dbReference type="ARBA" id="ARBA00022448"/>
    </source>
</evidence>
<dbReference type="GO" id="GO:0012505">
    <property type="term" value="C:endomembrane system"/>
    <property type="evidence" value="ECO:0007669"/>
    <property type="project" value="UniProtKB-SubCell"/>
</dbReference>
<keyword evidence="6" id="KW-0677">Repeat</keyword>
<dbReference type="InterPro" id="IPR047664">
    <property type="entry name" value="SWEET"/>
</dbReference>
<comment type="subcellular location">
    <subcellularLocation>
        <location evidence="1">Endomembrane system</location>
        <topology evidence="1">Multi-pass membrane protein</topology>
    </subcellularLocation>
</comment>
<dbReference type="EMBL" id="LEKV01002745">
    <property type="protein sequence ID" value="KVI01705.1"/>
    <property type="molecule type" value="Genomic_DNA"/>
</dbReference>
<evidence type="ECO:0000256" key="6">
    <source>
        <dbReference type="ARBA" id="ARBA00022737"/>
    </source>
</evidence>
<evidence type="ECO:0000256" key="5">
    <source>
        <dbReference type="ARBA" id="ARBA00022692"/>
    </source>
</evidence>
<dbReference type="Gene3D" id="1.20.1280.290">
    <property type="match status" value="1"/>
</dbReference>
<keyword evidence="8 9" id="KW-0472">Membrane</keyword>
<keyword evidence="3" id="KW-0813">Transport</keyword>
<dbReference type="GO" id="GO:0051119">
    <property type="term" value="F:sugar transmembrane transporter activity"/>
    <property type="evidence" value="ECO:0007669"/>
    <property type="project" value="InterPro"/>
</dbReference>
<evidence type="ECO:0000256" key="7">
    <source>
        <dbReference type="ARBA" id="ARBA00022989"/>
    </source>
</evidence>
<feature type="transmembrane region" description="Helical" evidence="9">
    <location>
        <begin position="55"/>
        <end position="75"/>
    </location>
</feature>
<keyword evidence="11" id="KW-1185">Reference proteome</keyword>
<organism evidence="10 11">
    <name type="scientific">Cynara cardunculus var. scolymus</name>
    <name type="common">Globe artichoke</name>
    <name type="synonym">Cynara scolymus</name>
    <dbReference type="NCBI Taxonomy" id="59895"/>
    <lineage>
        <taxon>Eukaryota</taxon>
        <taxon>Viridiplantae</taxon>
        <taxon>Streptophyta</taxon>
        <taxon>Embryophyta</taxon>
        <taxon>Tracheophyta</taxon>
        <taxon>Spermatophyta</taxon>
        <taxon>Magnoliopsida</taxon>
        <taxon>eudicotyledons</taxon>
        <taxon>Gunneridae</taxon>
        <taxon>Pentapetalae</taxon>
        <taxon>asterids</taxon>
        <taxon>campanulids</taxon>
        <taxon>Asterales</taxon>
        <taxon>Asteraceae</taxon>
        <taxon>Carduoideae</taxon>
        <taxon>Cardueae</taxon>
        <taxon>Carduinae</taxon>
        <taxon>Cynara</taxon>
    </lineage>
</organism>
<dbReference type="GO" id="GO:0016020">
    <property type="term" value="C:membrane"/>
    <property type="evidence" value="ECO:0007669"/>
    <property type="project" value="InterPro"/>
</dbReference>